<dbReference type="EMBL" id="MU001508">
    <property type="protein sequence ID" value="KAF2440159.1"/>
    <property type="molecule type" value="Genomic_DNA"/>
</dbReference>
<gene>
    <name evidence="1" type="ORF">P171DRAFT_119176</name>
</gene>
<sequence>MLSCLEAVVVQCGLQPEVTRVTRQYARCTMRLGTQEILRWIHDAHCSKKQYFSYVCVV</sequence>
<dbReference type="AlphaFoldDB" id="A0A9P4PBP8"/>
<dbReference type="Proteomes" id="UP000799764">
    <property type="component" value="Unassembled WGS sequence"/>
</dbReference>
<name>A0A9P4PBP8_9PLEO</name>
<reference evidence="1" key="1">
    <citation type="journal article" date="2020" name="Stud. Mycol.">
        <title>101 Dothideomycetes genomes: a test case for predicting lifestyles and emergence of pathogens.</title>
        <authorList>
            <person name="Haridas S."/>
            <person name="Albert R."/>
            <person name="Binder M."/>
            <person name="Bloem J."/>
            <person name="Labutti K."/>
            <person name="Salamov A."/>
            <person name="Andreopoulos B."/>
            <person name="Baker S."/>
            <person name="Barry K."/>
            <person name="Bills G."/>
            <person name="Bluhm B."/>
            <person name="Cannon C."/>
            <person name="Castanera R."/>
            <person name="Culley D."/>
            <person name="Daum C."/>
            <person name="Ezra D."/>
            <person name="Gonzalez J."/>
            <person name="Henrissat B."/>
            <person name="Kuo A."/>
            <person name="Liang C."/>
            <person name="Lipzen A."/>
            <person name="Lutzoni F."/>
            <person name="Magnuson J."/>
            <person name="Mondo S."/>
            <person name="Nolan M."/>
            <person name="Ohm R."/>
            <person name="Pangilinan J."/>
            <person name="Park H.-J."/>
            <person name="Ramirez L."/>
            <person name="Alfaro M."/>
            <person name="Sun H."/>
            <person name="Tritt A."/>
            <person name="Yoshinaga Y."/>
            <person name="Zwiers L.-H."/>
            <person name="Turgeon B."/>
            <person name="Goodwin S."/>
            <person name="Spatafora J."/>
            <person name="Crous P."/>
            <person name="Grigoriev I."/>
        </authorList>
    </citation>
    <scope>NUCLEOTIDE SEQUENCE</scope>
    <source>
        <strain evidence="1">CBS 690.94</strain>
    </source>
</reference>
<proteinExistence type="predicted"/>
<organism evidence="1 2">
    <name type="scientific">Karstenula rhodostoma CBS 690.94</name>
    <dbReference type="NCBI Taxonomy" id="1392251"/>
    <lineage>
        <taxon>Eukaryota</taxon>
        <taxon>Fungi</taxon>
        <taxon>Dikarya</taxon>
        <taxon>Ascomycota</taxon>
        <taxon>Pezizomycotina</taxon>
        <taxon>Dothideomycetes</taxon>
        <taxon>Pleosporomycetidae</taxon>
        <taxon>Pleosporales</taxon>
        <taxon>Massarineae</taxon>
        <taxon>Didymosphaeriaceae</taxon>
        <taxon>Karstenula</taxon>
    </lineage>
</organism>
<evidence type="ECO:0000313" key="1">
    <source>
        <dbReference type="EMBL" id="KAF2440159.1"/>
    </source>
</evidence>
<evidence type="ECO:0000313" key="2">
    <source>
        <dbReference type="Proteomes" id="UP000799764"/>
    </source>
</evidence>
<protein>
    <submittedName>
        <fullName evidence="1">Uncharacterized protein</fullName>
    </submittedName>
</protein>
<keyword evidence="2" id="KW-1185">Reference proteome</keyword>
<comment type="caution">
    <text evidence="1">The sequence shown here is derived from an EMBL/GenBank/DDBJ whole genome shotgun (WGS) entry which is preliminary data.</text>
</comment>
<accession>A0A9P4PBP8</accession>